<evidence type="ECO:0000313" key="3">
    <source>
        <dbReference type="EMBL" id="ORB76565.1"/>
    </source>
</evidence>
<dbReference type="InterPro" id="IPR053848">
    <property type="entry name" value="IMS_HHH_1"/>
</dbReference>
<dbReference type="InterPro" id="IPR043502">
    <property type="entry name" value="DNA/RNA_pol_sf"/>
</dbReference>
<evidence type="ECO:0000256" key="1">
    <source>
        <dbReference type="SAM" id="MobiDB-lite"/>
    </source>
</evidence>
<accession>A0ABX3TCP2</accession>
<proteinExistence type="predicted"/>
<protein>
    <recommendedName>
        <fullName evidence="2">DNA polymerase IV/DNA polymerase iota-like thumb domain-containing protein</fullName>
    </recommendedName>
</protein>
<dbReference type="RefSeq" id="WP_420845781.1">
    <property type="nucleotide sequence ID" value="NZ_MVIL01000674.1"/>
</dbReference>
<dbReference type="EMBL" id="MVIL01000674">
    <property type="protein sequence ID" value="ORB76565.1"/>
    <property type="molecule type" value="Genomic_DNA"/>
</dbReference>
<organism evidence="3 4">
    <name type="scientific">Mycobacterium timonense</name>
    <dbReference type="NCBI Taxonomy" id="701043"/>
    <lineage>
        <taxon>Bacteria</taxon>
        <taxon>Bacillati</taxon>
        <taxon>Actinomycetota</taxon>
        <taxon>Actinomycetes</taxon>
        <taxon>Mycobacteriales</taxon>
        <taxon>Mycobacteriaceae</taxon>
        <taxon>Mycobacterium</taxon>
        <taxon>Mycobacterium avium complex (MAC)</taxon>
    </lineage>
</organism>
<reference evidence="3 4" key="1">
    <citation type="submission" date="2017-02" db="EMBL/GenBank/DDBJ databases">
        <title>The new phylogeny of genus Mycobacterium.</title>
        <authorList>
            <person name="Tortoli E."/>
            <person name="Trovato A."/>
            <person name="Cirillo D.M."/>
        </authorList>
    </citation>
    <scope>NUCLEOTIDE SEQUENCE [LARGE SCALE GENOMIC DNA]</scope>
    <source>
        <strain evidence="3 4">CCUG 56329</strain>
    </source>
</reference>
<keyword evidence="4" id="KW-1185">Reference proteome</keyword>
<dbReference type="Pfam" id="PF21999">
    <property type="entry name" value="IMS_HHH_1"/>
    <property type="match status" value="1"/>
</dbReference>
<feature type="non-terminal residue" evidence="3">
    <location>
        <position position="97"/>
    </location>
</feature>
<feature type="domain" description="DNA polymerase IV/DNA polymerase iota-like thumb" evidence="2">
    <location>
        <begin position="9"/>
        <end position="57"/>
    </location>
</feature>
<dbReference type="Proteomes" id="UP000192847">
    <property type="component" value="Unassembled WGS sequence"/>
</dbReference>
<feature type="region of interest" description="Disordered" evidence="1">
    <location>
        <begin position="62"/>
        <end position="97"/>
    </location>
</feature>
<dbReference type="Gene3D" id="1.10.150.20">
    <property type="entry name" value="5' to 3' exonuclease, C-terminal subdomain"/>
    <property type="match status" value="1"/>
</dbReference>
<evidence type="ECO:0000259" key="2">
    <source>
        <dbReference type="Pfam" id="PF21999"/>
    </source>
</evidence>
<name>A0ABX3TCP2_9MYCO</name>
<feature type="compositionally biased region" description="Low complexity" evidence="1">
    <location>
        <begin position="63"/>
        <end position="87"/>
    </location>
</feature>
<dbReference type="SUPFAM" id="SSF56672">
    <property type="entry name" value="DNA/RNA polymerases"/>
    <property type="match status" value="1"/>
</dbReference>
<evidence type="ECO:0000313" key="4">
    <source>
        <dbReference type="Proteomes" id="UP000192847"/>
    </source>
</evidence>
<comment type="caution">
    <text evidence="3">The sequence shown here is derived from an EMBL/GenBank/DDBJ whole genome shotgun (WGS) entry which is preliminary data.</text>
</comment>
<gene>
    <name evidence="3" type="ORF">BST46_29375</name>
</gene>
<sequence length="97" mass="9787">MGDQSVDALTGIGPVTSSRLADLGITTVAQMARADQELLKSTFGPQQGRYLWLLANGGGVDVTTTTSATQQQASSASSSPQPAPSTSNPAGGLARPI</sequence>